<reference evidence="1" key="1">
    <citation type="journal article" date="2015" name="Nature">
        <title>Complex archaea that bridge the gap between prokaryotes and eukaryotes.</title>
        <authorList>
            <person name="Spang A."/>
            <person name="Saw J.H."/>
            <person name="Jorgensen S.L."/>
            <person name="Zaremba-Niedzwiedzka K."/>
            <person name="Martijn J."/>
            <person name="Lind A.E."/>
            <person name="van Eijk R."/>
            <person name="Schleper C."/>
            <person name="Guy L."/>
            <person name="Ettema T.J."/>
        </authorList>
    </citation>
    <scope>NUCLEOTIDE SEQUENCE</scope>
</reference>
<proteinExistence type="predicted"/>
<accession>A0A0F9EHA1</accession>
<organism evidence="1">
    <name type="scientific">marine sediment metagenome</name>
    <dbReference type="NCBI Taxonomy" id="412755"/>
    <lineage>
        <taxon>unclassified sequences</taxon>
        <taxon>metagenomes</taxon>
        <taxon>ecological metagenomes</taxon>
    </lineage>
</organism>
<gene>
    <name evidence="1" type="ORF">LCGC14_2367560</name>
</gene>
<sequence length="87" mass="9970">MNNNEDRVWIADPDWVLLQEGSTAKCRYTISFRRICKVSGVAQLKRGNQWWAYCGEHLYGRRIRDGRVEVSVAKGSPMAIKAEQEVA</sequence>
<dbReference type="EMBL" id="LAZR01034828">
    <property type="protein sequence ID" value="KKL41712.1"/>
    <property type="molecule type" value="Genomic_DNA"/>
</dbReference>
<evidence type="ECO:0000313" key="1">
    <source>
        <dbReference type="EMBL" id="KKL41712.1"/>
    </source>
</evidence>
<dbReference type="AlphaFoldDB" id="A0A0F9EHA1"/>
<comment type="caution">
    <text evidence="1">The sequence shown here is derived from an EMBL/GenBank/DDBJ whole genome shotgun (WGS) entry which is preliminary data.</text>
</comment>
<protein>
    <submittedName>
        <fullName evidence="1">Uncharacterized protein</fullName>
    </submittedName>
</protein>
<name>A0A0F9EHA1_9ZZZZ</name>